<dbReference type="GeneID" id="83219220"/>
<dbReference type="AlphaFoldDB" id="A0AAD7US41"/>
<dbReference type="GO" id="GO:0006493">
    <property type="term" value="P:protein O-linked glycosylation"/>
    <property type="evidence" value="ECO:0007669"/>
    <property type="project" value="TreeGrafter"/>
</dbReference>
<name>A0AAD7US41_9FUNG</name>
<evidence type="ECO:0000256" key="3">
    <source>
        <dbReference type="ARBA" id="ARBA00022676"/>
    </source>
</evidence>
<keyword evidence="11" id="KW-0732">Signal</keyword>
<reference evidence="12 13" key="1">
    <citation type="submission" date="2023-03" db="EMBL/GenBank/DDBJ databases">
        <title>Genome sequence of Lichtheimia ornata CBS 291.66.</title>
        <authorList>
            <person name="Mohabir J.T."/>
            <person name="Shea T.P."/>
            <person name="Kurbessoian T."/>
            <person name="Berby B."/>
            <person name="Fontaine J."/>
            <person name="Livny J."/>
            <person name="Gnirke A."/>
            <person name="Stajich J.E."/>
            <person name="Cuomo C.A."/>
        </authorList>
    </citation>
    <scope>NUCLEOTIDE SEQUENCE [LARGE SCALE GENOMIC DNA]</scope>
    <source>
        <strain evidence="12">CBS 291.66</strain>
    </source>
</reference>
<evidence type="ECO:0000256" key="7">
    <source>
        <dbReference type="ARBA" id="ARBA00022989"/>
    </source>
</evidence>
<dbReference type="SUPFAM" id="SSF53448">
    <property type="entry name" value="Nucleotide-diphospho-sugar transferases"/>
    <property type="match status" value="1"/>
</dbReference>
<evidence type="ECO:0000256" key="8">
    <source>
        <dbReference type="ARBA" id="ARBA00023136"/>
    </source>
</evidence>
<evidence type="ECO:0000256" key="9">
    <source>
        <dbReference type="ARBA" id="ARBA00023180"/>
    </source>
</evidence>
<keyword evidence="3" id="KW-0328">Glycosyltransferase</keyword>
<dbReference type="PANTHER" id="PTHR31392">
    <property type="entry name" value="ALPHA-1,3-MANNOSYLTRANSFERASE MNN1-RELATED"/>
    <property type="match status" value="1"/>
</dbReference>
<sequence>MSSFSRGRFTRLVPLVLVAMCLLLVFTLQISPSSQSAATKSPIEKDTAVNEDHAADEQRQKERQRMIDGRRTVIEPVVTPHDEGLDHLSFTHDIAVPSPLPAWTEADMLSLQSLMGQQALADLLTVPESMPDFKLLTYQQRVFKALFQYLDPIVAAGEVDLEHDPKYKDVWALYQKLENVLYPWLKPYYKNAFHLTNTTEGRGIVICIGNYHFQYAATALRAIREVLKSNLPIEVFYIRESDLSPMRRQYLETEFDNVKTIAVVDRINDWYTRFGGWSLKSYAILASSFSEVILVDADAYFFKKPEGLFDDAGYRKTGTLFFYDRTLFSGWEVGRNWLLSFLPSMSSFVEKTRWWSYRSAHEQESGVVVINKRRSLFGLLATCKMNDKRERDQVTYKHIHGDKESFWIGYEMMQTPYSFIKSYGAVIGGLGDAGDPTTVCGTQLHLGVDHQPLWWNGGLLRDKNKWPDRYLTFTHYAEGEDWEFETSCIKNKDRIREFSQKERNLALQYVALDGQRRKDEALIESGEWKPRSKKTTTMTDNTVA</sequence>
<keyword evidence="13" id="KW-1185">Reference proteome</keyword>
<proteinExistence type="inferred from homology"/>
<evidence type="ECO:0000256" key="11">
    <source>
        <dbReference type="SAM" id="SignalP"/>
    </source>
</evidence>
<comment type="caution">
    <text evidence="12">The sequence shown here is derived from an EMBL/GenBank/DDBJ whole genome shotgun (WGS) entry which is preliminary data.</text>
</comment>
<evidence type="ECO:0000256" key="1">
    <source>
        <dbReference type="ARBA" id="ARBA00004606"/>
    </source>
</evidence>
<keyword evidence="5" id="KW-0812">Transmembrane</keyword>
<dbReference type="GO" id="GO:0016020">
    <property type="term" value="C:membrane"/>
    <property type="evidence" value="ECO:0007669"/>
    <property type="project" value="UniProtKB-SubCell"/>
</dbReference>
<dbReference type="Gene3D" id="3.90.550.10">
    <property type="entry name" value="Spore Coat Polysaccharide Biosynthesis Protein SpsA, Chain A"/>
    <property type="match status" value="1"/>
</dbReference>
<feature type="chain" id="PRO_5042068920" evidence="11">
    <location>
        <begin position="28"/>
        <end position="544"/>
    </location>
</feature>
<feature type="region of interest" description="Disordered" evidence="10">
    <location>
        <begin position="36"/>
        <end position="65"/>
    </location>
</feature>
<dbReference type="InterPro" id="IPR029044">
    <property type="entry name" value="Nucleotide-diphossugar_trans"/>
</dbReference>
<feature type="compositionally biased region" description="Basic and acidic residues" evidence="10">
    <location>
        <begin position="42"/>
        <end position="65"/>
    </location>
</feature>
<dbReference type="Pfam" id="PF11051">
    <property type="entry name" value="Mannosyl_trans3"/>
    <property type="match status" value="2"/>
</dbReference>
<evidence type="ECO:0000256" key="2">
    <source>
        <dbReference type="ARBA" id="ARBA00009105"/>
    </source>
</evidence>
<dbReference type="InterPro" id="IPR022751">
    <property type="entry name" value="Alpha_mannosyltransferase"/>
</dbReference>
<evidence type="ECO:0000256" key="10">
    <source>
        <dbReference type="SAM" id="MobiDB-lite"/>
    </source>
</evidence>
<evidence type="ECO:0000313" key="13">
    <source>
        <dbReference type="Proteomes" id="UP001234581"/>
    </source>
</evidence>
<feature type="region of interest" description="Disordered" evidence="10">
    <location>
        <begin position="525"/>
        <end position="544"/>
    </location>
</feature>
<organism evidence="12 13">
    <name type="scientific">Lichtheimia ornata</name>
    <dbReference type="NCBI Taxonomy" id="688661"/>
    <lineage>
        <taxon>Eukaryota</taxon>
        <taxon>Fungi</taxon>
        <taxon>Fungi incertae sedis</taxon>
        <taxon>Mucoromycota</taxon>
        <taxon>Mucoromycotina</taxon>
        <taxon>Mucoromycetes</taxon>
        <taxon>Mucorales</taxon>
        <taxon>Lichtheimiaceae</taxon>
        <taxon>Lichtheimia</taxon>
    </lineage>
</organism>
<protein>
    <submittedName>
        <fullName evidence="12">Uncharacterized protein</fullName>
    </submittedName>
</protein>
<evidence type="ECO:0000256" key="6">
    <source>
        <dbReference type="ARBA" id="ARBA00022968"/>
    </source>
</evidence>
<accession>A0AAD7US41</accession>
<evidence type="ECO:0000313" key="12">
    <source>
        <dbReference type="EMBL" id="KAJ8652563.1"/>
    </source>
</evidence>
<dbReference type="Proteomes" id="UP001234581">
    <property type="component" value="Unassembled WGS sequence"/>
</dbReference>
<keyword evidence="8" id="KW-0472">Membrane</keyword>
<keyword evidence="4" id="KW-0808">Transferase</keyword>
<comment type="subcellular location">
    <subcellularLocation>
        <location evidence="1">Membrane</location>
        <topology evidence="1">Single-pass type II membrane protein</topology>
    </subcellularLocation>
</comment>
<dbReference type="GO" id="GO:0005794">
    <property type="term" value="C:Golgi apparatus"/>
    <property type="evidence" value="ECO:0007669"/>
    <property type="project" value="TreeGrafter"/>
</dbReference>
<gene>
    <name evidence="12" type="ORF">O0I10_011822</name>
</gene>
<dbReference type="EMBL" id="JARTCD010000101">
    <property type="protein sequence ID" value="KAJ8652563.1"/>
    <property type="molecule type" value="Genomic_DNA"/>
</dbReference>
<keyword evidence="6" id="KW-0735">Signal-anchor</keyword>
<evidence type="ECO:0000256" key="5">
    <source>
        <dbReference type="ARBA" id="ARBA00022692"/>
    </source>
</evidence>
<comment type="similarity">
    <text evidence="2">Belongs to the MNN1/MNT family.</text>
</comment>
<keyword evidence="7" id="KW-1133">Transmembrane helix</keyword>
<evidence type="ECO:0000256" key="4">
    <source>
        <dbReference type="ARBA" id="ARBA00022679"/>
    </source>
</evidence>
<dbReference type="GO" id="GO:0000033">
    <property type="term" value="F:alpha-1,3-mannosyltransferase activity"/>
    <property type="evidence" value="ECO:0007669"/>
    <property type="project" value="TreeGrafter"/>
</dbReference>
<feature type="compositionally biased region" description="Polar residues" evidence="10">
    <location>
        <begin position="535"/>
        <end position="544"/>
    </location>
</feature>
<dbReference type="RefSeq" id="XP_058337477.1">
    <property type="nucleotide sequence ID" value="XM_058491784.1"/>
</dbReference>
<feature type="signal peptide" evidence="11">
    <location>
        <begin position="1"/>
        <end position="27"/>
    </location>
</feature>
<dbReference type="PANTHER" id="PTHR31392:SF1">
    <property type="entry name" value="ALPHA-1,3-MANNOSYLTRANSFERASE MNN1-RELATED"/>
    <property type="match status" value="1"/>
</dbReference>
<keyword evidence="9" id="KW-0325">Glycoprotein</keyword>